<organism evidence="1">
    <name type="scientific">Tanacetum cinerariifolium</name>
    <name type="common">Dalmatian daisy</name>
    <name type="synonym">Chrysanthemum cinerariifolium</name>
    <dbReference type="NCBI Taxonomy" id="118510"/>
    <lineage>
        <taxon>Eukaryota</taxon>
        <taxon>Viridiplantae</taxon>
        <taxon>Streptophyta</taxon>
        <taxon>Embryophyta</taxon>
        <taxon>Tracheophyta</taxon>
        <taxon>Spermatophyta</taxon>
        <taxon>Magnoliopsida</taxon>
        <taxon>eudicotyledons</taxon>
        <taxon>Gunneridae</taxon>
        <taxon>Pentapetalae</taxon>
        <taxon>asterids</taxon>
        <taxon>campanulids</taxon>
        <taxon>Asterales</taxon>
        <taxon>Asteraceae</taxon>
        <taxon>Asteroideae</taxon>
        <taxon>Anthemideae</taxon>
        <taxon>Anthemidinae</taxon>
        <taxon>Tanacetum</taxon>
    </lineage>
</organism>
<feature type="non-terminal residue" evidence="1">
    <location>
        <position position="1"/>
    </location>
</feature>
<gene>
    <name evidence="1" type="ORF">Tci_928360</name>
</gene>
<protein>
    <submittedName>
        <fullName evidence="1">Uncharacterized protein</fullName>
    </submittedName>
</protein>
<comment type="caution">
    <text evidence="1">The sequence shown here is derived from an EMBL/GenBank/DDBJ whole genome shotgun (WGS) entry which is preliminary data.</text>
</comment>
<evidence type="ECO:0000313" key="1">
    <source>
        <dbReference type="EMBL" id="GFD56391.1"/>
    </source>
</evidence>
<reference evidence="1" key="1">
    <citation type="journal article" date="2019" name="Sci. Rep.">
        <title>Draft genome of Tanacetum cinerariifolium, the natural source of mosquito coil.</title>
        <authorList>
            <person name="Yamashiro T."/>
            <person name="Shiraishi A."/>
            <person name="Satake H."/>
            <person name="Nakayama K."/>
        </authorList>
    </citation>
    <scope>NUCLEOTIDE SEQUENCE</scope>
</reference>
<feature type="non-terminal residue" evidence="1">
    <location>
        <position position="91"/>
    </location>
</feature>
<name>A0A699XHP0_TANCI</name>
<dbReference type="EMBL" id="BKCJ011828927">
    <property type="protein sequence ID" value="GFD56391.1"/>
    <property type="molecule type" value="Genomic_DNA"/>
</dbReference>
<dbReference type="AlphaFoldDB" id="A0A699XHP0"/>
<accession>A0A699XHP0</accession>
<proteinExistence type="predicted"/>
<sequence>GQHPRCPTGTIAGAAHAHREPVDAGLRRLVRQPRRLLDHHVLRALAAEPADGAGLLPLLPQPHQPGVSAVAAGLAAPAAGAGASGPVRRGS</sequence>